<protein>
    <submittedName>
        <fullName evidence="3">Uncharacterized protein</fullName>
    </submittedName>
</protein>
<feature type="signal peptide" evidence="2">
    <location>
        <begin position="1"/>
        <end position="26"/>
    </location>
</feature>
<feature type="compositionally biased region" description="Polar residues" evidence="1">
    <location>
        <begin position="98"/>
        <end position="111"/>
    </location>
</feature>
<evidence type="ECO:0000313" key="4">
    <source>
        <dbReference type="Proteomes" id="UP000271624"/>
    </source>
</evidence>
<feature type="region of interest" description="Disordered" evidence="1">
    <location>
        <begin position="98"/>
        <end position="117"/>
    </location>
</feature>
<evidence type="ECO:0000256" key="2">
    <source>
        <dbReference type="SAM" id="SignalP"/>
    </source>
</evidence>
<feature type="region of interest" description="Disordered" evidence="1">
    <location>
        <begin position="25"/>
        <end position="59"/>
    </location>
</feature>
<accession>A0A3S1CPI5</accession>
<organism evidence="3 4">
    <name type="scientific">Dulcicalothrix desertica PCC 7102</name>
    <dbReference type="NCBI Taxonomy" id="232991"/>
    <lineage>
        <taxon>Bacteria</taxon>
        <taxon>Bacillati</taxon>
        <taxon>Cyanobacteriota</taxon>
        <taxon>Cyanophyceae</taxon>
        <taxon>Nostocales</taxon>
        <taxon>Calotrichaceae</taxon>
        <taxon>Dulcicalothrix</taxon>
    </lineage>
</organism>
<keyword evidence="2" id="KW-0732">Signal</keyword>
<feature type="chain" id="PRO_5030083014" evidence="2">
    <location>
        <begin position="27"/>
        <end position="117"/>
    </location>
</feature>
<dbReference type="AlphaFoldDB" id="A0A3S1CPI5"/>
<evidence type="ECO:0000313" key="3">
    <source>
        <dbReference type="EMBL" id="RUT07893.1"/>
    </source>
</evidence>
<dbReference type="Proteomes" id="UP000271624">
    <property type="component" value="Unassembled WGS sequence"/>
</dbReference>
<comment type="caution">
    <text evidence="3">The sequence shown here is derived from an EMBL/GenBank/DDBJ whole genome shotgun (WGS) entry which is preliminary data.</text>
</comment>
<keyword evidence="4" id="KW-1185">Reference proteome</keyword>
<evidence type="ECO:0000256" key="1">
    <source>
        <dbReference type="SAM" id="MobiDB-lite"/>
    </source>
</evidence>
<dbReference type="RefSeq" id="WP_127080738.1">
    <property type="nucleotide sequence ID" value="NZ_RSCL01000004.1"/>
</dbReference>
<dbReference type="OrthoDB" id="514431at2"/>
<name>A0A3S1CPI5_9CYAN</name>
<dbReference type="EMBL" id="RSCL01000004">
    <property type="protein sequence ID" value="RUT07893.1"/>
    <property type="molecule type" value="Genomic_DNA"/>
</dbReference>
<reference evidence="3" key="1">
    <citation type="submission" date="2018-12" db="EMBL/GenBank/DDBJ databases">
        <authorList>
            <person name="Will S."/>
            <person name="Neumann-Schaal M."/>
            <person name="Henke P."/>
        </authorList>
    </citation>
    <scope>NUCLEOTIDE SEQUENCE</scope>
    <source>
        <strain evidence="3">PCC 7102</strain>
    </source>
</reference>
<feature type="compositionally biased region" description="Polar residues" evidence="1">
    <location>
        <begin position="29"/>
        <end position="59"/>
    </location>
</feature>
<gene>
    <name evidence="3" type="ORF">DSM106972_021530</name>
</gene>
<proteinExistence type="predicted"/>
<sequence length="117" mass="12558">MLKIMLKKSFAVGVLAALAMAPVAQAGQTQANSSNMRITSGSLGTRNVSDIDSSTYTDQYQGKNSNRFCATRNQIQGNRENVSISNGNVGFGNDSSVSNSAFTRQRQNANCSFPDLR</sequence>
<reference evidence="3" key="2">
    <citation type="journal article" date="2019" name="Genome Biol. Evol.">
        <title>Day and night: Metabolic profiles and evolutionary relationships of six axenic non-marine cyanobacteria.</title>
        <authorList>
            <person name="Will S.E."/>
            <person name="Henke P."/>
            <person name="Boedeker C."/>
            <person name="Huang S."/>
            <person name="Brinkmann H."/>
            <person name="Rohde M."/>
            <person name="Jarek M."/>
            <person name="Friedl T."/>
            <person name="Seufert S."/>
            <person name="Schumacher M."/>
            <person name="Overmann J."/>
            <person name="Neumann-Schaal M."/>
            <person name="Petersen J."/>
        </authorList>
    </citation>
    <scope>NUCLEOTIDE SEQUENCE [LARGE SCALE GENOMIC DNA]</scope>
    <source>
        <strain evidence="3">PCC 7102</strain>
    </source>
</reference>